<dbReference type="PATRIC" id="fig|999437.3.peg.1294"/>
<dbReference type="Gene3D" id="3.40.190.10">
    <property type="entry name" value="Periplasmic binding protein-like II"/>
    <property type="match status" value="2"/>
</dbReference>
<dbReference type="Pfam" id="PF00497">
    <property type="entry name" value="SBP_bac_3"/>
    <property type="match status" value="1"/>
</dbReference>
<dbReference type="EMBL" id="AGDZ01000019">
    <property type="protein sequence ID" value="EMB25204.1"/>
    <property type="molecule type" value="Genomic_DNA"/>
</dbReference>
<dbReference type="RefSeq" id="WP_010695095.1">
    <property type="nucleotide sequence ID" value="NZ_KB442453.1"/>
</dbReference>
<evidence type="ECO:0000259" key="3">
    <source>
        <dbReference type="SMART" id="SM00062"/>
    </source>
</evidence>
<reference evidence="4 5" key="1">
    <citation type="submission" date="2012-01" db="EMBL/GenBank/DDBJ databases">
        <title>The Genome Sequence of Treponema denticola SP33.</title>
        <authorList>
            <consortium name="The Broad Institute Genome Sequencing Platform"/>
            <person name="Earl A."/>
            <person name="Ward D."/>
            <person name="Feldgarden M."/>
            <person name="Gevers D."/>
            <person name="Blanton J.M."/>
            <person name="Fenno C.J."/>
            <person name="Baranova O.V."/>
            <person name="Mathney J."/>
            <person name="Dewhirst F.E."/>
            <person name="Izard J."/>
            <person name="Young S.K."/>
            <person name="Zeng Q."/>
            <person name="Gargeya S."/>
            <person name="Fitzgerald M."/>
            <person name="Haas B."/>
            <person name="Abouelleil A."/>
            <person name="Alvarado L."/>
            <person name="Arachchi H.M."/>
            <person name="Berlin A."/>
            <person name="Chapman S.B."/>
            <person name="Gearin G."/>
            <person name="Goldberg J."/>
            <person name="Griggs A."/>
            <person name="Gujja S."/>
            <person name="Hansen M."/>
            <person name="Heiman D."/>
            <person name="Howarth C."/>
            <person name="Larimer J."/>
            <person name="Lui A."/>
            <person name="MacDonald P.J.P."/>
            <person name="McCowen C."/>
            <person name="Montmayeur A."/>
            <person name="Murphy C."/>
            <person name="Neiman D."/>
            <person name="Pearson M."/>
            <person name="Priest M."/>
            <person name="Roberts A."/>
            <person name="Saif S."/>
            <person name="Shea T."/>
            <person name="Sisk P."/>
            <person name="Stolte C."/>
            <person name="Sykes S."/>
            <person name="Wortman J."/>
            <person name="Nusbaum C."/>
            <person name="Birren B."/>
        </authorList>
    </citation>
    <scope>NUCLEOTIDE SEQUENCE [LARGE SCALE GENOMIC DNA]</scope>
    <source>
        <strain evidence="4 5">SP33</strain>
    </source>
</reference>
<gene>
    <name evidence="4" type="ORF">HMPREF9733_01266</name>
</gene>
<dbReference type="Proteomes" id="UP000016183">
    <property type="component" value="Unassembled WGS sequence"/>
</dbReference>
<sequence length="262" mass="29834">MKRRVFVVMVLLFAVPFFCFAAGSAEKSKSDEKIVRVVTTGSFYPHIFTDKNGNLTGFEYDVIEEIAKRIGYKAEWQLASEGLYGYIDSGRADTIANSVTVTEKRRQTYDFTEIYLYDEIRMVVRSDDPAKSVDDLQGRKVCIEYGGVLQQFFDNYNKNLPDDKKIKTVVTEGSLLENLELGRFDAFPLSILSFDRIKERGQYNFKMVGESIIISPSAYPFSKNADPKLVEAFSKTIKEMHKDGTLSALSQKYFKQEATKAK</sequence>
<dbReference type="SUPFAM" id="SSF53850">
    <property type="entry name" value="Periplasmic binding protein-like II"/>
    <property type="match status" value="1"/>
</dbReference>
<feature type="signal peptide" evidence="2">
    <location>
        <begin position="1"/>
        <end position="21"/>
    </location>
</feature>
<feature type="domain" description="Solute-binding protein family 3/N-terminal" evidence="3">
    <location>
        <begin position="34"/>
        <end position="257"/>
    </location>
</feature>
<comment type="caution">
    <text evidence="4">The sequence shown here is derived from an EMBL/GenBank/DDBJ whole genome shotgun (WGS) entry which is preliminary data.</text>
</comment>
<dbReference type="HOGENOM" id="CLU_019602_18_5_12"/>
<dbReference type="AlphaFoldDB" id="M2BT47"/>
<dbReference type="OrthoDB" id="306598at2"/>
<organism evidence="4 5">
    <name type="scientific">Treponema denticola SP33</name>
    <dbReference type="NCBI Taxonomy" id="999437"/>
    <lineage>
        <taxon>Bacteria</taxon>
        <taxon>Pseudomonadati</taxon>
        <taxon>Spirochaetota</taxon>
        <taxon>Spirochaetia</taxon>
        <taxon>Spirochaetales</taxon>
        <taxon>Treponemataceae</taxon>
        <taxon>Treponema</taxon>
    </lineage>
</organism>
<dbReference type="SMART" id="SM00062">
    <property type="entry name" value="PBPb"/>
    <property type="match status" value="1"/>
</dbReference>
<proteinExistence type="predicted"/>
<keyword evidence="1 2" id="KW-0732">Signal</keyword>
<dbReference type="PANTHER" id="PTHR35936">
    <property type="entry name" value="MEMBRANE-BOUND LYTIC MUREIN TRANSGLYCOSYLASE F"/>
    <property type="match status" value="1"/>
</dbReference>
<accession>M2BT47</accession>
<protein>
    <recommendedName>
        <fullName evidence="3">Solute-binding protein family 3/N-terminal domain-containing protein</fullName>
    </recommendedName>
</protein>
<evidence type="ECO:0000313" key="5">
    <source>
        <dbReference type="Proteomes" id="UP000016183"/>
    </source>
</evidence>
<dbReference type="InterPro" id="IPR001638">
    <property type="entry name" value="Solute-binding_3/MltF_N"/>
</dbReference>
<name>M2BT47_TREDN</name>
<evidence type="ECO:0000256" key="1">
    <source>
        <dbReference type="ARBA" id="ARBA00022729"/>
    </source>
</evidence>
<evidence type="ECO:0000313" key="4">
    <source>
        <dbReference type="EMBL" id="EMB25204.1"/>
    </source>
</evidence>
<evidence type="ECO:0000256" key="2">
    <source>
        <dbReference type="SAM" id="SignalP"/>
    </source>
</evidence>
<feature type="chain" id="PRO_5004020611" description="Solute-binding protein family 3/N-terminal domain-containing protein" evidence="2">
    <location>
        <begin position="22"/>
        <end position="262"/>
    </location>
</feature>
<dbReference type="PANTHER" id="PTHR35936:SF19">
    <property type="entry name" value="AMINO-ACID-BINDING PROTEIN YXEM-RELATED"/>
    <property type="match status" value="1"/>
</dbReference>